<evidence type="ECO:0000313" key="2">
    <source>
        <dbReference type="Proteomes" id="UP001558613"/>
    </source>
</evidence>
<sequence>MVRFCMDPCNGNPLTGSHPPCLRVTVEPVLRRQGKYDDSTWRCPGESADSRAGDWLLAGGCHSIPKQSTICSGIVVMRTKAGAGGARWG</sequence>
<protein>
    <submittedName>
        <fullName evidence="1">Uncharacterized protein</fullName>
    </submittedName>
</protein>
<gene>
    <name evidence="1" type="ORF">QQF64_028384</name>
</gene>
<evidence type="ECO:0000313" key="1">
    <source>
        <dbReference type="EMBL" id="KAL1272522.1"/>
    </source>
</evidence>
<dbReference type="EMBL" id="JAYMGO010000006">
    <property type="protein sequence ID" value="KAL1272522.1"/>
    <property type="molecule type" value="Genomic_DNA"/>
</dbReference>
<name>A0ABR3N6F4_9TELE</name>
<dbReference type="Proteomes" id="UP001558613">
    <property type="component" value="Unassembled WGS sequence"/>
</dbReference>
<organism evidence="1 2">
    <name type="scientific">Cirrhinus molitorella</name>
    <name type="common">mud carp</name>
    <dbReference type="NCBI Taxonomy" id="172907"/>
    <lineage>
        <taxon>Eukaryota</taxon>
        <taxon>Metazoa</taxon>
        <taxon>Chordata</taxon>
        <taxon>Craniata</taxon>
        <taxon>Vertebrata</taxon>
        <taxon>Euteleostomi</taxon>
        <taxon>Actinopterygii</taxon>
        <taxon>Neopterygii</taxon>
        <taxon>Teleostei</taxon>
        <taxon>Ostariophysi</taxon>
        <taxon>Cypriniformes</taxon>
        <taxon>Cyprinidae</taxon>
        <taxon>Labeoninae</taxon>
        <taxon>Labeonini</taxon>
        <taxon>Cirrhinus</taxon>
    </lineage>
</organism>
<comment type="caution">
    <text evidence="1">The sequence shown here is derived from an EMBL/GenBank/DDBJ whole genome shotgun (WGS) entry which is preliminary data.</text>
</comment>
<proteinExistence type="predicted"/>
<accession>A0ABR3N6F4</accession>
<reference evidence="1 2" key="1">
    <citation type="submission" date="2023-09" db="EMBL/GenBank/DDBJ databases">
        <authorList>
            <person name="Wang M."/>
        </authorList>
    </citation>
    <scope>NUCLEOTIDE SEQUENCE [LARGE SCALE GENOMIC DNA]</scope>
    <source>
        <strain evidence="1">GT-2023</strain>
        <tissue evidence="1">Liver</tissue>
    </source>
</reference>
<keyword evidence="2" id="KW-1185">Reference proteome</keyword>